<evidence type="ECO:0000313" key="9">
    <source>
        <dbReference type="Proteomes" id="UP000001444"/>
    </source>
</evidence>
<sequence length="1198" mass="133456">MSSRVGLLTDLRRIRSEIARDLTTRAPSDPATDRMREEYRAAREQMLTASTWQAWLEEQLSQIATGWVLATVLVRFCEDNGLLDLSFATRRADEPDAEPGAAPGADDPISSAVNRLSSHPAMAAVFSRSSHPMWRMRPSHEARRALVDFWRLRTPDGLLVHDFEDASRDTRFLADLYGHLSDQDRKSSGQVSTPDFVVELIHDLTLEPALEAHGSTAGPAGFRMIDPACGSGGFLLDAYARLCRRWSDARPDMSPWQRAARALASVHGCDIDPCAVSISRFRLLMAAMDVARARRLDDVPDIPLLVATGDALLHDRAGASLGPEFTDFPTGPGLTGSGSPADIDEYAERHSLLRPSSYHAVTSNPPYVTVKDKALFAAYRDTYESCEGPYALSVPFTELAFRLALPGASAGRVGLLVANSFMKRDFGRKLIERVLPRVLLSHVIDTSGAYIPGHGTPTVILVGQNRVPPPEVPIHVVVSLRGETRGGELLPAVPADAPAWQSLRRLAFAPGVMDHWAESYLLKRAQLNVFPWSLTPSAARHVLRLMENGKRLRERVARIGYAANTGSDDLFCSTPAAFRRYGVEDAATVPVLTGSEVRDWSSDAPGRAFFPRTGNGREVIDLDLFPRHRRRLWPYRTVLRQRRGASKSSPWYDWHQFALDWDAHPWSIVFPWVATHPHFTVLRGGAVPLNSAPVIKLPPNATESSHLGLLGVLNSSAVCFWLKQVSQSKGQAHIGTLRGGEAWEKIYEFTAGRLLDLPLPGTLPPAMAEEIDALATESAVCLSEISAPDAPLTARTLDSARERWFSLRARMIGLQEELDWQVYAAYGIVDDTEELTAVFEPPPLQVGERAFEITLARRIAVGETGTSWFTDDPEGKWFTRHEATPVTEIPELWPSEYRNLVRRRAEAISRNAFLALLERPEYKHRWIAPDWDAIVQDILRERLLDHCEAERLWFESTPNGRRPVARTVWELSDLLAEDEEFMSLLSLYADPAHAVGTGIPRVLLDLLTTEHVPQAAPLRYRPSGLAKRRTWEELWQAQAREDERGLVDARDLPEPPRFTTADFLKSSYWKQRGKFDLPNERLVSFGSSIAPLSSTTLLGWAGWDARERAQVLLDTLETESHAHAHRPESALPLLSALAEVLPWVTAVDRGLGPVTASDGDEQYRRSYEHHLDRLGLSAEDVTSWRPAAPRRGRPRKGV</sequence>
<evidence type="ECO:0000259" key="6">
    <source>
        <dbReference type="Pfam" id="PF07669"/>
    </source>
</evidence>
<dbReference type="GO" id="GO:0009007">
    <property type="term" value="F:site-specific DNA-methyltransferase (adenine-specific) activity"/>
    <property type="evidence" value="ECO:0007669"/>
    <property type="project" value="UniProtKB-EC"/>
</dbReference>
<evidence type="ECO:0000256" key="4">
    <source>
        <dbReference type="ARBA" id="ARBA00022691"/>
    </source>
</evidence>
<dbReference type="EC" id="2.1.1.72" evidence="1"/>
<dbReference type="SUPFAM" id="SSF53335">
    <property type="entry name" value="S-adenosyl-L-methionine-dependent methyltransferases"/>
    <property type="match status" value="1"/>
</dbReference>
<dbReference type="PANTHER" id="PTHR33841">
    <property type="entry name" value="DNA METHYLTRANSFERASE YEEA-RELATED"/>
    <property type="match status" value="1"/>
</dbReference>
<reference evidence="8 9" key="1">
    <citation type="journal article" date="2010" name="Mol. Plant Microbe Interact.">
        <title>Streptomyces scabies 87-22 contains a coronafacic acid-like biosynthetic cluster that contributes to plant-microbe interactions.</title>
        <authorList>
            <person name="Bignell D.R."/>
            <person name="Seipke R.F."/>
            <person name="Huguet-Tapia J.C."/>
            <person name="Chambers A.H."/>
            <person name="Parry R.J."/>
            <person name="Loria R."/>
        </authorList>
    </citation>
    <scope>NUCLEOTIDE SEQUENCE [LARGE SCALE GENOMIC DNA]</scope>
    <source>
        <strain evidence="8 9">87.22</strain>
    </source>
</reference>
<dbReference type="Proteomes" id="UP000001444">
    <property type="component" value="Chromosome"/>
</dbReference>
<keyword evidence="9" id="KW-1185">Reference proteome</keyword>
<dbReference type="GO" id="GO:0032259">
    <property type="term" value="P:methylation"/>
    <property type="evidence" value="ECO:0007669"/>
    <property type="project" value="UniProtKB-KW"/>
</dbReference>
<dbReference type="Pfam" id="PF07669">
    <property type="entry name" value="Eco57I"/>
    <property type="match status" value="1"/>
</dbReference>
<feature type="domain" description="DUF7008" evidence="7">
    <location>
        <begin position="811"/>
        <end position="1194"/>
    </location>
</feature>
<dbReference type="InterPro" id="IPR050953">
    <property type="entry name" value="N4_N6_ade-DNA_methylase"/>
</dbReference>
<feature type="domain" description="Type II methyltransferase M.TaqI-like" evidence="6">
    <location>
        <begin position="266"/>
        <end position="446"/>
    </location>
</feature>
<dbReference type="InterPro" id="IPR029063">
    <property type="entry name" value="SAM-dependent_MTases_sf"/>
</dbReference>
<dbReference type="RefSeq" id="WP_013002788.1">
    <property type="nucleotide sequence ID" value="NC_013929.1"/>
</dbReference>
<name>C9YTQ9_STRSW</name>
<gene>
    <name evidence="8" type="ordered locus">SCAB_51701</name>
</gene>
<keyword evidence="3" id="KW-0808">Transferase</keyword>
<accession>C9YTQ9</accession>
<dbReference type="AlphaFoldDB" id="C9YTQ9"/>
<organism evidence="8 9">
    <name type="scientific">Streptomyces scabiei (strain 87.22)</name>
    <dbReference type="NCBI Taxonomy" id="680198"/>
    <lineage>
        <taxon>Bacteria</taxon>
        <taxon>Bacillati</taxon>
        <taxon>Actinomycetota</taxon>
        <taxon>Actinomycetes</taxon>
        <taxon>Kitasatosporales</taxon>
        <taxon>Streptomycetaceae</taxon>
        <taxon>Streptomyces</taxon>
    </lineage>
</organism>
<dbReference type="EMBL" id="FN554889">
    <property type="protein sequence ID" value="CBG72208.1"/>
    <property type="molecule type" value="Genomic_DNA"/>
</dbReference>
<dbReference type="KEGG" id="scb:SCAB_51701"/>
<keyword evidence="4" id="KW-0949">S-adenosyl-L-methionine</keyword>
<dbReference type="HOGENOM" id="CLU_269467_0_0_11"/>
<keyword evidence="2" id="KW-0489">Methyltransferase</keyword>
<evidence type="ECO:0000313" key="8">
    <source>
        <dbReference type="EMBL" id="CBG72208.1"/>
    </source>
</evidence>
<protein>
    <recommendedName>
        <fullName evidence="1">site-specific DNA-methyltransferase (adenine-specific)</fullName>
        <ecNumber evidence="1">2.1.1.72</ecNumber>
    </recommendedName>
</protein>
<dbReference type="NCBIfam" id="NF033451">
    <property type="entry name" value="BREX_2_MTaseX"/>
    <property type="match status" value="1"/>
</dbReference>
<dbReference type="InterPro" id="IPR011639">
    <property type="entry name" value="MethylTrfase_TaqI-like_dom"/>
</dbReference>
<evidence type="ECO:0000256" key="3">
    <source>
        <dbReference type="ARBA" id="ARBA00022679"/>
    </source>
</evidence>
<dbReference type="GO" id="GO:0006304">
    <property type="term" value="P:DNA modification"/>
    <property type="evidence" value="ECO:0007669"/>
    <property type="project" value="InterPro"/>
</dbReference>
<evidence type="ECO:0000256" key="2">
    <source>
        <dbReference type="ARBA" id="ARBA00022603"/>
    </source>
</evidence>
<dbReference type="Gene3D" id="3.40.50.150">
    <property type="entry name" value="Vaccinia Virus protein VP39"/>
    <property type="match status" value="1"/>
</dbReference>
<dbReference type="REBASE" id="22887">
    <property type="entry name" value="Ssc87ORF51701P"/>
</dbReference>
<dbReference type="eggNOG" id="COG1002">
    <property type="taxonomic scope" value="Bacteria"/>
</dbReference>
<evidence type="ECO:0000256" key="5">
    <source>
        <dbReference type="ARBA" id="ARBA00047942"/>
    </source>
</evidence>
<proteinExistence type="predicted"/>
<dbReference type="Pfam" id="PF22654">
    <property type="entry name" value="DUF7008"/>
    <property type="match status" value="1"/>
</dbReference>
<comment type="catalytic activity">
    <reaction evidence="5">
        <text>a 2'-deoxyadenosine in DNA + S-adenosyl-L-methionine = an N(6)-methyl-2'-deoxyadenosine in DNA + S-adenosyl-L-homocysteine + H(+)</text>
        <dbReference type="Rhea" id="RHEA:15197"/>
        <dbReference type="Rhea" id="RHEA-COMP:12418"/>
        <dbReference type="Rhea" id="RHEA-COMP:12419"/>
        <dbReference type="ChEBI" id="CHEBI:15378"/>
        <dbReference type="ChEBI" id="CHEBI:57856"/>
        <dbReference type="ChEBI" id="CHEBI:59789"/>
        <dbReference type="ChEBI" id="CHEBI:90615"/>
        <dbReference type="ChEBI" id="CHEBI:90616"/>
        <dbReference type="EC" id="2.1.1.72"/>
    </reaction>
</comment>
<dbReference type="GeneID" id="24309973"/>
<evidence type="ECO:0000256" key="1">
    <source>
        <dbReference type="ARBA" id="ARBA00011900"/>
    </source>
</evidence>
<dbReference type="InterPro" id="IPR054277">
    <property type="entry name" value="DUF7008"/>
</dbReference>
<evidence type="ECO:0000259" key="7">
    <source>
        <dbReference type="Pfam" id="PF22654"/>
    </source>
</evidence>
<dbReference type="STRING" id="680198.SCAB_51701"/>
<dbReference type="PANTHER" id="PTHR33841:SF1">
    <property type="entry name" value="DNA METHYLTRANSFERASE A"/>
    <property type="match status" value="1"/>
</dbReference>
<dbReference type="PRINTS" id="PR00507">
    <property type="entry name" value="N12N6MTFRASE"/>
</dbReference>